<gene>
    <name evidence="2" type="ORF">GCM10023176_39110</name>
</gene>
<feature type="region of interest" description="Disordered" evidence="1">
    <location>
        <begin position="20"/>
        <end position="92"/>
    </location>
</feature>
<proteinExistence type="predicted"/>
<protein>
    <submittedName>
        <fullName evidence="2">Uncharacterized protein</fullName>
    </submittedName>
</protein>
<reference evidence="3" key="1">
    <citation type="journal article" date="2019" name="Int. J. Syst. Evol. Microbiol.">
        <title>The Global Catalogue of Microorganisms (GCM) 10K type strain sequencing project: providing services to taxonomists for standard genome sequencing and annotation.</title>
        <authorList>
            <consortium name="The Broad Institute Genomics Platform"/>
            <consortium name="The Broad Institute Genome Sequencing Center for Infectious Disease"/>
            <person name="Wu L."/>
            <person name="Ma J."/>
        </authorList>
    </citation>
    <scope>NUCLEOTIDE SEQUENCE [LARGE SCALE GENOMIC DNA]</scope>
    <source>
        <strain evidence="3">JCM 3175</strain>
    </source>
</reference>
<evidence type="ECO:0000256" key="1">
    <source>
        <dbReference type="SAM" id="MobiDB-lite"/>
    </source>
</evidence>
<evidence type="ECO:0000313" key="3">
    <source>
        <dbReference type="Proteomes" id="UP001500307"/>
    </source>
</evidence>
<name>A0ABP8SSB1_9ACTN</name>
<organism evidence="2 3">
    <name type="scientific">Micromonospora coerulea</name>
    <dbReference type="NCBI Taxonomy" id="47856"/>
    <lineage>
        <taxon>Bacteria</taxon>
        <taxon>Bacillati</taxon>
        <taxon>Actinomycetota</taxon>
        <taxon>Actinomycetes</taxon>
        <taxon>Micromonosporales</taxon>
        <taxon>Micromonosporaceae</taxon>
        <taxon>Micromonospora</taxon>
    </lineage>
</organism>
<accession>A0ABP8SSB1</accession>
<sequence length="92" mass="10088">MTVNHHRAYPEKYRLTCRPCGARVPLPLPRRLIRSGRVRRAGRPADPPSSIPGQPDGRPDPPVGRPGAPVTHRRPDRRDPPAPRPRAGTSAG</sequence>
<feature type="compositionally biased region" description="Basic residues" evidence="1">
    <location>
        <begin position="31"/>
        <end position="42"/>
    </location>
</feature>
<evidence type="ECO:0000313" key="2">
    <source>
        <dbReference type="EMBL" id="GAA4573654.1"/>
    </source>
</evidence>
<keyword evidence="3" id="KW-1185">Reference proteome</keyword>
<dbReference type="Proteomes" id="UP001500307">
    <property type="component" value="Unassembled WGS sequence"/>
</dbReference>
<dbReference type="EMBL" id="BAABGU010000021">
    <property type="protein sequence ID" value="GAA4573654.1"/>
    <property type="molecule type" value="Genomic_DNA"/>
</dbReference>
<comment type="caution">
    <text evidence="2">The sequence shown here is derived from an EMBL/GenBank/DDBJ whole genome shotgun (WGS) entry which is preliminary data.</text>
</comment>